<sequence length="76" mass="8878">MDSSNIYGWKINAIKWKVKSRSLLEGRNLLPNQDARFTKDTSRRKSLKGRNQHQIIKASISAQIASRRIDWAKIPW</sequence>
<accession>A0ABS8SHH1</accession>
<reference evidence="1 2" key="1">
    <citation type="journal article" date="2021" name="BMC Genomics">
        <title>Datura genome reveals duplications of psychoactive alkaloid biosynthetic genes and high mutation rate following tissue culture.</title>
        <authorList>
            <person name="Rajewski A."/>
            <person name="Carter-House D."/>
            <person name="Stajich J."/>
            <person name="Litt A."/>
        </authorList>
    </citation>
    <scope>NUCLEOTIDE SEQUENCE [LARGE SCALE GENOMIC DNA]</scope>
    <source>
        <strain evidence="1">AR-01</strain>
    </source>
</reference>
<protein>
    <submittedName>
        <fullName evidence="1">Uncharacterized protein</fullName>
    </submittedName>
</protein>
<name>A0ABS8SHH1_DATST</name>
<evidence type="ECO:0000313" key="2">
    <source>
        <dbReference type="Proteomes" id="UP000823775"/>
    </source>
</evidence>
<proteinExistence type="predicted"/>
<feature type="non-terminal residue" evidence="1">
    <location>
        <position position="76"/>
    </location>
</feature>
<comment type="caution">
    <text evidence="1">The sequence shown here is derived from an EMBL/GenBank/DDBJ whole genome shotgun (WGS) entry which is preliminary data.</text>
</comment>
<gene>
    <name evidence="1" type="ORF">HAX54_037675</name>
</gene>
<organism evidence="1 2">
    <name type="scientific">Datura stramonium</name>
    <name type="common">Jimsonweed</name>
    <name type="synonym">Common thornapple</name>
    <dbReference type="NCBI Taxonomy" id="4076"/>
    <lineage>
        <taxon>Eukaryota</taxon>
        <taxon>Viridiplantae</taxon>
        <taxon>Streptophyta</taxon>
        <taxon>Embryophyta</taxon>
        <taxon>Tracheophyta</taxon>
        <taxon>Spermatophyta</taxon>
        <taxon>Magnoliopsida</taxon>
        <taxon>eudicotyledons</taxon>
        <taxon>Gunneridae</taxon>
        <taxon>Pentapetalae</taxon>
        <taxon>asterids</taxon>
        <taxon>lamiids</taxon>
        <taxon>Solanales</taxon>
        <taxon>Solanaceae</taxon>
        <taxon>Solanoideae</taxon>
        <taxon>Datureae</taxon>
        <taxon>Datura</taxon>
    </lineage>
</organism>
<dbReference type="Proteomes" id="UP000823775">
    <property type="component" value="Unassembled WGS sequence"/>
</dbReference>
<evidence type="ECO:0000313" key="1">
    <source>
        <dbReference type="EMBL" id="MCD7458250.1"/>
    </source>
</evidence>
<dbReference type="EMBL" id="JACEIK010000507">
    <property type="protein sequence ID" value="MCD7458250.1"/>
    <property type="molecule type" value="Genomic_DNA"/>
</dbReference>
<keyword evidence="2" id="KW-1185">Reference proteome</keyword>